<dbReference type="OrthoDB" id="6385145at2"/>
<dbReference type="EMBL" id="FUWZ01000007">
    <property type="protein sequence ID" value="SKA46009.1"/>
    <property type="molecule type" value="Genomic_DNA"/>
</dbReference>
<accession>A0A1T4U0J0</accession>
<dbReference type="InterPro" id="IPR027056">
    <property type="entry name" value="Gluconate_2DH_su3"/>
</dbReference>
<keyword evidence="1" id="KW-0732">Signal</keyword>
<dbReference type="Pfam" id="PF13618">
    <property type="entry name" value="Gluconate_2-dh3"/>
    <property type="match status" value="1"/>
</dbReference>
<sequence>MNRRKAIARILLFGGAGAAIAGGASYYHFNKKPDLLDLDQYVPLIAELAEVIIPETDTPGAKSAGVHDFIVTMIRDCSSRKVQNRFLYGLEDVASYARTQYNKSFVHCSKEDKAAIVAHFEKKSRPWEGLMGKISSRLFGDSFFMTLKKYTVMGYCTSMQGATRAMAYEYIPGRYQGCIPLQPGQRCWATE</sequence>
<name>A0A1T4U0J0_9BACT</name>
<dbReference type="STRING" id="634771.SAMN04488128_107168"/>
<evidence type="ECO:0000313" key="2">
    <source>
        <dbReference type="EMBL" id="SKA46009.1"/>
    </source>
</evidence>
<protein>
    <submittedName>
        <fullName evidence="2">Gluconate 2-dehydrogenase subunit 3</fullName>
    </submittedName>
</protein>
<dbReference type="AlphaFoldDB" id="A0A1T4U0J0"/>
<feature type="chain" id="PRO_5012684933" evidence="1">
    <location>
        <begin position="22"/>
        <end position="191"/>
    </location>
</feature>
<reference evidence="3" key="1">
    <citation type="submission" date="2017-02" db="EMBL/GenBank/DDBJ databases">
        <authorList>
            <person name="Varghese N."/>
            <person name="Submissions S."/>
        </authorList>
    </citation>
    <scope>NUCLEOTIDE SEQUENCE [LARGE SCALE GENOMIC DNA]</scope>
    <source>
        <strain evidence="3">DSM 22224</strain>
    </source>
</reference>
<evidence type="ECO:0000256" key="1">
    <source>
        <dbReference type="SAM" id="SignalP"/>
    </source>
</evidence>
<dbReference type="RefSeq" id="WP_078672988.1">
    <property type="nucleotide sequence ID" value="NZ_FUWZ01000007.1"/>
</dbReference>
<keyword evidence="3" id="KW-1185">Reference proteome</keyword>
<feature type="signal peptide" evidence="1">
    <location>
        <begin position="1"/>
        <end position="21"/>
    </location>
</feature>
<proteinExistence type="predicted"/>
<evidence type="ECO:0000313" key="3">
    <source>
        <dbReference type="Proteomes" id="UP000190367"/>
    </source>
</evidence>
<dbReference type="Proteomes" id="UP000190367">
    <property type="component" value="Unassembled WGS sequence"/>
</dbReference>
<gene>
    <name evidence="2" type="ORF">SAMN04488128_107168</name>
</gene>
<organism evidence="2 3">
    <name type="scientific">Chitinophaga eiseniae</name>
    <dbReference type="NCBI Taxonomy" id="634771"/>
    <lineage>
        <taxon>Bacteria</taxon>
        <taxon>Pseudomonadati</taxon>
        <taxon>Bacteroidota</taxon>
        <taxon>Chitinophagia</taxon>
        <taxon>Chitinophagales</taxon>
        <taxon>Chitinophagaceae</taxon>
        <taxon>Chitinophaga</taxon>
    </lineage>
</organism>